<reference evidence="2" key="1">
    <citation type="journal article" date="2014" name="Nat. Commun.">
        <title>Genomic adaptations of the halophilic Dead Sea filamentous fungus Eurotium rubrum.</title>
        <authorList>
            <person name="Kis-Papo T."/>
            <person name="Weig A.R."/>
            <person name="Riley R."/>
            <person name="Persoh D."/>
            <person name="Salamov A."/>
            <person name="Sun H."/>
            <person name="Lipzen A."/>
            <person name="Wasser S.P."/>
            <person name="Rambold G."/>
            <person name="Grigoriev I.V."/>
            <person name="Nevo E."/>
        </authorList>
    </citation>
    <scope>NUCLEOTIDE SEQUENCE [LARGE SCALE GENOMIC DNA]</scope>
    <source>
        <strain evidence="2">CBS 135680</strain>
    </source>
</reference>
<evidence type="ECO:0000313" key="2">
    <source>
        <dbReference type="Proteomes" id="UP000019804"/>
    </source>
</evidence>
<dbReference type="Proteomes" id="UP000019804">
    <property type="component" value="Unassembled WGS sequence"/>
</dbReference>
<organism evidence="1 2">
    <name type="scientific">Aspergillus ruber (strain CBS 135680)</name>
    <dbReference type="NCBI Taxonomy" id="1388766"/>
    <lineage>
        <taxon>Eukaryota</taxon>
        <taxon>Fungi</taxon>
        <taxon>Dikarya</taxon>
        <taxon>Ascomycota</taxon>
        <taxon>Pezizomycotina</taxon>
        <taxon>Eurotiomycetes</taxon>
        <taxon>Eurotiomycetidae</taxon>
        <taxon>Eurotiales</taxon>
        <taxon>Aspergillaceae</taxon>
        <taxon>Aspergillus</taxon>
        <taxon>Aspergillus subgen. Aspergillus</taxon>
    </lineage>
</organism>
<dbReference type="RefSeq" id="XP_040640727.1">
    <property type="nucleotide sequence ID" value="XM_040781458.1"/>
</dbReference>
<dbReference type="EMBL" id="KK088417">
    <property type="protein sequence ID" value="EYE97039.1"/>
    <property type="molecule type" value="Genomic_DNA"/>
</dbReference>
<sequence length="68" mass="7756">MTATLKANERSDFASFLAKLASTHLNKDRPCQISLLVFHEFSRMNGAAEAMEIMLSHVEERYSKILRV</sequence>
<dbReference type="HOGENOM" id="CLU_2793561_0_0_1"/>
<accession>A0A017SKB7</accession>
<protein>
    <submittedName>
        <fullName evidence="1">Uncharacterized protein</fullName>
    </submittedName>
</protein>
<gene>
    <name evidence="1" type="ORF">EURHEDRAFT_410834</name>
</gene>
<evidence type="ECO:0000313" key="1">
    <source>
        <dbReference type="EMBL" id="EYE97039.1"/>
    </source>
</evidence>
<dbReference type="GeneID" id="63696582"/>
<proteinExistence type="predicted"/>
<name>A0A017SKB7_ASPRC</name>
<keyword evidence="2" id="KW-1185">Reference proteome</keyword>
<dbReference type="AlphaFoldDB" id="A0A017SKB7"/>